<evidence type="ECO:0000313" key="1">
    <source>
        <dbReference type="EMBL" id="KAJ8306096.1"/>
    </source>
</evidence>
<dbReference type="Proteomes" id="UP001217089">
    <property type="component" value="Unassembled WGS sequence"/>
</dbReference>
<accession>A0ABQ9ELH6</accession>
<comment type="caution">
    <text evidence="1">The sequence shown here is derived from an EMBL/GenBank/DDBJ whole genome shotgun (WGS) entry which is preliminary data.</text>
</comment>
<evidence type="ECO:0000313" key="2">
    <source>
        <dbReference type="Proteomes" id="UP001217089"/>
    </source>
</evidence>
<organism evidence="1 2">
    <name type="scientific">Tegillarca granosa</name>
    <name type="common">Malaysian cockle</name>
    <name type="synonym">Anadara granosa</name>
    <dbReference type="NCBI Taxonomy" id="220873"/>
    <lineage>
        <taxon>Eukaryota</taxon>
        <taxon>Metazoa</taxon>
        <taxon>Spiralia</taxon>
        <taxon>Lophotrochozoa</taxon>
        <taxon>Mollusca</taxon>
        <taxon>Bivalvia</taxon>
        <taxon>Autobranchia</taxon>
        <taxon>Pteriomorphia</taxon>
        <taxon>Arcoida</taxon>
        <taxon>Arcoidea</taxon>
        <taxon>Arcidae</taxon>
        <taxon>Tegillarca</taxon>
    </lineage>
</organism>
<proteinExistence type="predicted"/>
<gene>
    <name evidence="1" type="ORF">KUTeg_016641</name>
</gene>
<dbReference type="EMBL" id="JARBDR010000813">
    <property type="protein sequence ID" value="KAJ8306096.1"/>
    <property type="molecule type" value="Genomic_DNA"/>
</dbReference>
<sequence>MVLKNIRDTPNRHLNLSLDIPQDGNISMFTPDQMATFLRLMNIDELIVQRLHKKELDGKKFSKLKNSVLDDIGMKNPRQE</sequence>
<protein>
    <submittedName>
        <fullName evidence="1">Uncharacterized protein</fullName>
    </submittedName>
</protein>
<keyword evidence="2" id="KW-1185">Reference proteome</keyword>
<reference evidence="1 2" key="1">
    <citation type="submission" date="2022-12" db="EMBL/GenBank/DDBJ databases">
        <title>Chromosome-level genome of Tegillarca granosa.</title>
        <authorList>
            <person name="Kim J."/>
        </authorList>
    </citation>
    <scope>NUCLEOTIDE SEQUENCE [LARGE SCALE GENOMIC DNA]</scope>
    <source>
        <strain evidence="1">Teg-2019</strain>
        <tissue evidence="1">Adductor muscle</tissue>
    </source>
</reference>
<name>A0ABQ9ELH6_TEGGR</name>